<evidence type="ECO:0008006" key="5">
    <source>
        <dbReference type="Google" id="ProtNLM"/>
    </source>
</evidence>
<dbReference type="Proteomes" id="UP000095228">
    <property type="component" value="Chromosome"/>
</dbReference>
<gene>
    <name evidence="3" type="ORF">Verru16b_02341</name>
</gene>
<evidence type="ECO:0000256" key="2">
    <source>
        <dbReference type="SAM" id="SignalP"/>
    </source>
</evidence>
<evidence type="ECO:0000313" key="3">
    <source>
        <dbReference type="EMBL" id="AOS45262.1"/>
    </source>
</evidence>
<organism evidence="3 4">
    <name type="scientific">Lacunisphaera limnophila</name>
    <dbReference type="NCBI Taxonomy" id="1838286"/>
    <lineage>
        <taxon>Bacteria</taxon>
        <taxon>Pseudomonadati</taxon>
        <taxon>Verrucomicrobiota</taxon>
        <taxon>Opitutia</taxon>
        <taxon>Opitutales</taxon>
        <taxon>Opitutaceae</taxon>
        <taxon>Lacunisphaera</taxon>
    </lineage>
</organism>
<protein>
    <recommendedName>
        <fullName evidence="5">Cobalt transport protein CbiN</fullName>
    </recommendedName>
</protein>
<reference evidence="3 4" key="1">
    <citation type="submission" date="2016-06" db="EMBL/GenBank/DDBJ databases">
        <title>Three novel species with peptidoglycan cell walls form the new genus Lacunisphaera gen. nov. in the family Opitutaceae of the verrucomicrobial subdivision 4.</title>
        <authorList>
            <person name="Rast P."/>
            <person name="Gloeckner I."/>
            <person name="Jogler M."/>
            <person name="Boedeker C."/>
            <person name="Jeske O."/>
            <person name="Wiegand S."/>
            <person name="Reinhardt R."/>
            <person name="Schumann P."/>
            <person name="Rohde M."/>
            <person name="Spring S."/>
            <person name="Gloeckner F.O."/>
            <person name="Jogler C."/>
        </authorList>
    </citation>
    <scope>NUCLEOTIDE SEQUENCE [LARGE SCALE GENOMIC DNA]</scope>
    <source>
        <strain evidence="3 4">IG16b</strain>
    </source>
</reference>
<evidence type="ECO:0000256" key="1">
    <source>
        <dbReference type="SAM" id="Phobius"/>
    </source>
</evidence>
<evidence type="ECO:0000313" key="4">
    <source>
        <dbReference type="Proteomes" id="UP000095228"/>
    </source>
</evidence>
<dbReference type="STRING" id="1838286.Verru16b_02341"/>
<keyword evidence="1" id="KW-1133">Transmembrane helix</keyword>
<dbReference type="EMBL" id="CP016094">
    <property type="protein sequence ID" value="AOS45262.1"/>
    <property type="molecule type" value="Genomic_DNA"/>
</dbReference>
<feature type="signal peptide" evidence="2">
    <location>
        <begin position="1"/>
        <end position="23"/>
    </location>
</feature>
<dbReference type="OrthoDB" id="9808192at2"/>
<keyword evidence="1" id="KW-0812">Transmembrane</keyword>
<keyword evidence="2" id="KW-0732">Signal</keyword>
<keyword evidence="1" id="KW-0472">Membrane</keyword>
<dbReference type="AlphaFoldDB" id="A0A1D8AWL7"/>
<proteinExistence type="predicted"/>
<name>A0A1D8AWL7_9BACT</name>
<accession>A0A1D8AWL7</accession>
<keyword evidence="4" id="KW-1185">Reference proteome</keyword>
<dbReference type="RefSeq" id="WP_069962433.1">
    <property type="nucleotide sequence ID" value="NZ_CP016094.1"/>
</dbReference>
<feature type="chain" id="PRO_5009105302" description="Cobalt transport protein CbiN" evidence="2">
    <location>
        <begin position="24"/>
        <end position="79"/>
    </location>
</feature>
<feature type="transmembrane region" description="Helical" evidence="1">
    <location>
        <begin position="45"/>
        <end position="65"/>
    </location>
</feature>
<sequence>MKTLRLPSVLLAAALLLPAVAQAHPGHDGDHDFVWDFGHLTANPLATIACISLLVAAAWGVRRLVKGRPAARSVRVKRD</sequence>
<dbReference type="KEGG" id="obg:Verru16b_02341"/>